<keyword evidence="7" id="KW-1185">Reference proteome</keyword>
<name>A0ABR3PJU4_9PEZI</name>
<evidence type="ECO:0000256" key="3">
    <source>
        <dbReference type="ARBA" id="ARBA00022603"/>
    </source>
</evidence>
<dbReference type="EC" id="2.1.1.-" evidence="5"/>
<evidence type="ECO:0000313" key="7">
    <source>
        <dbReference type="Proteomes" id="UP001562354"/>
    </source>
</evidence>
<dbReference type="InterPro" id="IPR019369">
    <property type="entry name" value="Efm5/EEF1AKMT1"/>
</dbReference>
<keyword evidence="3 5" id="KW-0489">Methyltransferase</keyword>
<keyword evidence="2 5" id="KW-0963">Cytoplasm</keyword>
<evidence type="ECO:0000313" key="6">
    <source>
        <dbReference type="EMBL" id="KAL1306025.1"/>
    </source>
</evidence>
<comment type="function">
    <text evidence="5">S-adenosyl-L-methionine-dependent protein-lysine N-methyltransferase that trimethylates elongation factor 1-alpha at 'Lys-79'.</text>
</comment>
<dbReference type="EMBL" id="JBFMKM010000005">
    <property type="protein sequence ID" value="KAL1306025.1"/>
    <property type="molecule type" value="Genomic_DNA"/>
</dbReference>
<comment type="subcellular location">
    <subcellularLocation>
        <location evidence="1 5">Cytoplasm</location>
    </subcellularLocation>
</comment>
<comment type="caution">
    <text evidence="6">The sequence shown here is derived from an EMBL/GenBank/DDBJ whole genome shotgun (WGS) entry which is preliminary data.</text>
</comment>
<protein>
    <recommendedName>
        <fullName evidence="5">Protein-lysine N-methyltransferase EFM5</fullName>
        <ecNumber evidence="5">2.1.1.-</ecNumber>
    </recommendedName>
    <alternativeName>
        <fullName evidence="5">Elongation factor methyltransferase 5</fullName>
    </alternativeName>
</protein>
<dbReference type="Pfam" id="PF10237">
    <property type="entry name" value="N6-adenineMlase"/>
    <property type="match status" value="1"/>
</dbReference>
<dbReference type="InterPro" id="IPR002052">
    <property type="entry name" value="DNA_methylase_N6_adenine_CS"/>
</dbReference>
<sequence length="255" mass="29220">MPHMDGDDDTPVLAPSALAALREFYVERDTREKQFEDLKAAAENDFDDQAPIAMELFSESWQDSQFWYKDATATTLAEQLLDGVTQDSRIAVVSAPTVYVKLRNLLLDRERYPIRPQLTLLEFDERFEVFKDEFVPYDFKQPLKLPKSLKGAFDRIICDPPFLSDECQTKAALTVRWLAKSWVGPSNEASDPVRLILCTGERMETLARKLYGKAGMLTTTFLPEHSNPLSNEFRCYANFECSAWKWQPEAMATKP</sequence>
<dbReference type="PANTHER" id="PTHR13200:SF0">
    <property type="entry name" value="EEF1A LYSINE METHYLTRANSFERASE 1"/>
    <property type="match status" value="1"/>
</dbReference>
<proteinExistence type="inferred from homology"/>
<dbReference type="RefSeq" id="XP_069202298.1">
    <property type="nucleotide sequence ID" value="XM_069343746.1"/>
</dbReference>
<dbReference type="InterPro" id="IPR041370">
    <property type="entry name" value="Mlase_EEF1AKMT1/ZCCHC4"/>
</dbReference>
<reference evidence="6 7" key="1">
    <citation type="submission" date="2024-07" db="EMBL/GenBank/DDBJ databases">
        <title>Draft sequence of the Neodothiora populina.</title>
        <authorList>
            <person name="Drown D.D."/>
            <person name="Schuette U.S."/>
            <person name="Buechlein A.B."/>
            <person name="Rusch D.R."/>
            <person name="Winton L.W."/>
            <person name="Adams G.A."/>
        </authorList>
    </citation>
    <scope>NUCLEOTIDE SEQUENCE [LARGE SCALE GENOMIC DNA]</scope>
    <source>
        <strain evidence="6 7">CPC 39397</strain>
    </source>
</reference>
<organism evidence="6 7">
    <name type="scientific">Neodothiora populina</name>
    <dbReference type="NCBI Taxonomy" id="2781224"/>
    <lineage>
        <taxon>Eukaryota</taxon>
        <taxon>Fungi</taxon>
        <taxon>Dikarya</taxon>
        <taxon>Ascomycota</taxon>
        <taxon>Pezizomycotina</taxon>
        <taxon>Dothideomycetes</taxon>
        <taxon>Dothideomycetidae</taxon>
        <taxon>Dothideales</taxon>
        <taxon>Dothioraceae</taxon>
        <taxon>Neodothiora</taxon>
    </lineage>
</organism>
<evidence type="ECO:0000256" key="5">
    <source>
        <dbReference type="HAMAP-Rule" id="MF_03187"/>
    </source>
</evidence>
<dbReference type="GeneID" id="95977854"/>
<dbReference type="PANTHER" id="PTHR13200">
    <property type="entry name" value="EEF1A LYSINE METHYLTRANSFERASE 1"/>
    <property type="match status" value="1"/>
</dbReference>
<keyword evidence="4 5" id="KW-0808">Transferase</keyword>
<evidence type="ECO:0000256" key="1">
    <source>
        <dbReference type="ARBA" id="ARBA00004496"/>
    </source>
</evidence>
<gene>
    <name evidence="5" type="primary">EFM5</name>
    <name evidence="6" type="ORF">AAFC00_004154</name>
</gene>
<comment type="similarity">
    <text evidence="5">Belongs to the class I-like SAM-binding methyltransferase superfamily. EFM5 family.</text>
</comment>
<evidence type="ECO:0000256" key="4">
    <source>
        <dbReference type="ARBA" id="ARBA00022679"/>
    </source>
</evidence>
<dbReference type="PROSITE" id="PS00092">
    <property type="entry name" value="N6_MTASE"/>
    <property type="match status" value="1"/>
</dbReference>
<accession>A0ABR3PJU4</accession>
<evidence type="ECO:0000256" key="2">
    <source>
        <dbReference type="ARBA" id="ARBA00022490"/>
    </source>
</evidence>
<dbReference type="HAMAP" id="MF_03187">
    <property type="entry name" value="Methyltr_EFM5"/>
    <property type="match status" value="1"/>
</dbReference>
<dbReference type="Proteomes" id="UP001562354">
    <property type="component" value="Unassembled WGS sequence"/>
</dbReference>